<reference evidence="3" key="1">
    <citation type="journal article" date="2019" name="Int. J. Syst. Evol. Microbiol.">
        <title>The Global Catalogue of Microorganisms (GCM) 10K type strain sequencing project: providing services to taxonomists for standard genome sequencing and annotation.</title>
        <authorList>
            <consortium name="The Broad Institute Genomics Platform"/>
            <consortium name="The Broad Institute Genome Sequencing Center for Infectious Disease"/>
            <person name="Wu L."/>
            <person name="Ma J."/>
        </authorList>
    </citation>
    <scope>NUCLEOTIDE SEQUENCE [LARGE SCALE GENOMIC DNA]</scope>
    <source>
        <strain evidence="3">JCM 17452</strain>
    </source>
</reference>
<dbReference type="EMBL" id="BAABAV010000001">
    <property type="protein sequence ID" value="GAA4268527.1"/>
    <property type="molecule type" value="Genomic_DNA"/>
</dbReference>
<evidence type="ECO:0000259" key="1">
    <source>
        <dbReference type="Pfam" id="PF19573"/>
    </source>
</evidence>
<dbReference type="Proteomes" id="UP001500027">
    <property type="component" value="Unassembled WGS sequence"/>
</dbReference>
<dbReference type="Pfam" id="PF19573">
    <property type="entry name" value="DUF6089"/>
    <property type="match status" value="1"/>
</dbReference>
<proteinExistence type="predicted"/>
<gene>
    <name evidence="2" type="ORF">GCM10022257_06280</name>
</gene>
<evidence type="ECO:0000313" key="2">
    <source>
        <dbReference type="EMBL" id="GAA4268527.1"/>
    </source>
</evidence>
<organism evidence="2 3">
    <name type="scientific">Hyunsoonleella aestuarii</name>
    <dbReference type="NCBI Taxonomy" id="912802"/>
    <lineage>
        <taxon>Bacteria</taxon>
        <taxon>Pseudomonadati</taxon>
        <taxon>Bacteroidota</taxon>
        <taxon>Flavobacteriia</taxon>
        <taxon>Flavobacteriales</taxon>
        <taxon>Flavobacteriaceae</taxon>
    </lineage>
</organism>
<dbReference type="InterPro" id="IPR045743">
    <property type="entry name" value="DUF6089"/>
</dbReference>
<feature type="domain" description="DUF6089" evidence="1">
    <location>
        <begin position="3"/>
        <end position="227"/>
    </location>
</feature>
<comment type="caution">
    <text evidence="2">The sequence shown here is derived from an EMBL/GenBank/DDBJ whole genome shotgun (WGS) entry which is preliminary data.</text>
</comment>
<sequence length="230" mass="25934">MRHLTVLIFSVLSFSLGHSQINEVGLFIGGSNFIGDVGATDYISPNQLAIGGVYKWNRSPRHSYRFSLIFSELEGVDNNSDDPRRIQRGYSFSNQIIEIAAGMEFTFFDFDLHTGKKLGTPYLFTGISVAHHDNFYFNNGVLTSEDSSSWAYGIPMALGFKTTFLDNFILSFEVGARYTFSDELDGSIPDAEFRQQYRFGNINNNDWYVFSGITLTYTFGLNPCYCAASY</sequence>
<keyword evidence="3" id="KW-1185">Reference proteome</keyword>
<dbReference type="RefSeq" id="WP_139001516.1">
    <property type="nucleotide sequence ID" value="NZ_BAABAV010000001.1"/>
</dbReference>
<protein>
    <submittedName>
        <fullName evidence="2">DUF6089 family protein</fullName>
    </submittedName>
</protein>
<accession>A0ABP8E8E5</accession>
<evidence type="ECO:0000313" key="3">
    <source>
        <dbReference type="Proteomes" id="UP001500027"/>
    </source>
</evidence>
<name>A0ABP8E8E5_9FLAO</name>